<evidence type="ECO:0000313" key="2">
    <source>
        <dbReference type="EMBL" id="SDW70534.1"/>
    </source>
</evidence>
<dbReference type="EMBL" id="FNNQ01000005">
    <property type="protein sequence ID" value="SDW70534.1"/>
    <property type="molecule type" value="Genomic_DNA"/>
</dbReference>
<dbReference type="Proteomes" id="UP000198534">
    <property type="component" value="Unassembled WGS sequence"/>
</dbReference>
<organism evidence="2 3">
    <name type="scientific">Marininema mesophilum</name>
    <dbReference type="NCBI Taxonomy" id="1048340"/>
    <lineage>
        <taxon>Bacteria</taxon>
        <taxon>Bacillati</taxon>
        <taxon>Bacillota</taxon>
        <taxon>Bacilli</taxon>
        <taxon>Bacillales</taxon>
        <taxon>Thermoactinomycetaceae</taxon>
        <taxon>Marininema</taxon>
    </lineage>
</organism>
<evidence type="ECO:0000256" key="1">
    <source>
        <dbReference type="SAM" id="MobiDB-lite"/>
    </source>
</evidence>
<feature type="region of interest" description="Disordered" evidence="1">
    <location>
        <begin position="1"/>
        <end position="23"/>
    </location>
</feature>
<name>A0A1H2VRD6_9BACL</name>
<protein>
    <submittedName>
        <fullName evidence="2">Uncharacterized protein</fullName>
    </submittedName>
</protein>
<dbReference type="STRING" id="1048340.SAMN05444487_105177"/>
<proteinExistence type="predicted"/>
<dbReference type="AlphaFoldDB" id="A0A1H2VRD6"/>
<gene>
    <name evidence="2" type="ORF">SAMN05444487_105177</name>
</gene>
<evidence type="ECO:0000313" key="3">
    <source>
        <dbReference type="Proteomes" id="UP000198534"/>
    </source>
</evidence>
<dbReference type="RefSeq" id="WP_091738291.1">
    <property type="nucleotide sequence ID" value="NZ_FNNQ01000005.1"/>
</dbReference>
<reference evidence="2 3" key="1">
    <citation type="submission" date="2016-10" db="EMBL/GenBank/DDBJ databases">
        <authorList>
            <person name="de Groot N.N."/>
        </authorList>
    </citation>
    <scope>NUCLEOTIDE SEQUENCE [LARGE SCALE GENOMIC DNA]</scope>
    <source>
        <strain evidence="2 3">DSM 45610</strain>
    </source>
</reference>
<keyword evidence="3" id="KW-1185">Reference proteome</keyword>
<accession>A0A1H2VRD6</accession>
<sequence>MNSGKFFQQKKNKRAKWFANSRKKETSSWMKTTGIAVGGLVTAAAGAAAYLQTENGKKAVKKVRKKGWGSLIQN</sequence>